<accession>A0A517MBE9</accession>
<evidence type="ECO:0008006" key="3">
    <source>
        <dbReference type="Google" id="ProtNLM"/>
    </source>
</evidence>
<evidence type="ECO:0000313" key="2">
    <source>
        <dbReference type="Proteomes" id="UP000320672"/>
    </source>
</evidence>
<protein>
    <recommendedName>
        <fullName evidence="3">Small basic protein</fullName>
    </recommendedName>
</protein>
<keyword evidence="2" id="KW-1185">Reference proteome</keyword>
<organism evidence="1 2">
    <name type="scientific">Roseimaritima multifibrata</name>
    <dbReference type="NCBI Taxonomy" id="1930274"/>
    <lineage>
        <taxon>Bacteria</taxon>
        <taxon>Pseudomonadati</taxon>
        <taxon>Planctomycetota</taxon>
        <taxon>Planctomycetia</taxon>
        <taxon>Pirellulales</taxon>
        <taxon>Pirellulaceae</taxon>
        <taxon>Roseimaritima</taxon>
    </lineage>
</organism>
<dbReference type="RefSeq" id="WP_145350498.1">
    <property type="nucleotide sequence ID" value="NZ_CP036262.1"/>
</dbReference>
<dbReference type="KEGG" id="rml:FF011L_09550"/>
<dbReference type="EMBL" id="CP036262">
    <property type="protein sequence ID" value="QDS92218.1"/>
    <property type="molecule type" value="Genomic_DNA"/>
</dbReference>
<dbReference type="OrthoDB" id="291303at2"/>
<sequence length="72" mass="8369">MTMDSSLKVQAGAIKTRNVLTRAERITRLKELDRWNEDDSVVGMPKVRVVKVSLKKKKKVKKEETDDKKKKK</sequence>
<gene>
    <name evidence="1" type="ORF">FF011L_09550</name>
</gene>
<proteinExistence type="predicted"/>
<dbReference type="AlphaFoldDB" id="A0A517MBE9"/>
<dbReference type="Proteomes" id="UP000320672">
    <property type="component" value="Chromosome"/>
</dbReference>
<dbReference type="InterPro" id="IPR026405">
    <property type="entry name" value="Chlam/Ver/Plancto_rRNA"/>
</dbReference>
<reference evidence="1 2" key="1">
    <citation type="submission" date="2019-02" db="EMBL/GenBank/DDBJ databases">
        <title>Deep-cultivation of Planctomycetes and their phenomic and genomic characterization uncovers novel biology.</title>
        <authorList>
            <person name="Wiegand S."/>
            <person name="Jogler M."/>
            <person name="Boedeker C."/>
            <person name="Pinto D."/>
            <person name="Vollmers J."/>
            <person name="Rivas-Marin E."/>
            <person name="Kohn T."/>
            <person name="Peeters S.H."/>
            <person name="Heuer A."/>
            <person name="Rast P."/>
            <person name="Oberbeckmann S."/>
            <person name="Bunk B."/>
            <person name="Jeske O."/>
            <person name="Meyerdierks A."/>
            <person name="Storesund J.E."/>
            <person name="Kallscheuer N."/>
            <person name="Luecker S."/>
            <person name="Lage O.M."/>
            <person name="Pohl T."/>
            <person name="Merkel B.J."/>
            <person name="Hornburger P."/>
            <person name="Mueller R.-W."/>
            <person name="Bruemmer F."/>
            <person name="Labrenz M."/>
            <person name="Spormann A.M."/>
            <person name="Op den Camp H."/>
            <person name="Overmann J."/>
            <person name="Amann R."/>
            <person name="Jetten M.S.M."/>
            <person name="Mascher T."/>
            <person name="Medema M.H."/>
            <person name="Devos D.P."/>
            <person name="Kaster A.-K."/>
            <person name="Ovreas L."/>
            <person name="Rohde M."/>
            <person name="Galperin M.Y."/>
            <person name="Jogler C."/>
        </authorList>
    </citation>
    <scope>NUCLEOTIDE SEQUENCE [LARGE SCALE GENOMIC DNA]</scope>
    <source>
        <strain evidence="1 2">FF011L</strain>
    </source>
</reference>
<evidence type="ECO:0000313" key="1">
    <source>
        <dbReference type="EMBL" id="QDS92218.1"/>
    </source>
</evidence>
<dbReference type="NCBIfam" id="TIGR04137">
    <property type="entry name" value="Chlam_Ver_rRNA"/>
    <property type="match status" value="1"/>
</dbReference>
<name>A0A517MBE9_9BACT</name>